<feature type="compositionally biased region" description="Basic and acidic residues" evidence="1">
    <location>
        <begin position="140"/>
        <end position="158"/>
    </location>
</feature>
<sequence>MWAEMNVDIASSSVSSSSSCSTCPSPLPLDVVSPEPELPELIQASESSSSFFSNSNSTLTSTNRDHGSPSSRSTSSPRRVGRVGAAPLVPNKPELQPEIDPRHLVPLHTLATIATCSPDSLQRLTTSQNKKKKESEDESNDNKVRHSSVTDHHDKDRDNDEEEEGEEGDDDDDDKASEGGEENDEGYDSGIRYSPQPEHHARSPRSYTIHQAYLDAKKQPQKGQREAMPRTSRATHHNHHREVVSPTRRRKPSPASPPSPGPRSRSRALSLSLSQSHSQLQSQTPSQSSQSQASINTVLLSHKPKLSSSSSASPSTTTTQNRPQQDIIIRYPQGKSSRRPALDISSERLLSSLRNQLKTGEFPPYTMPHPKRDGAVSGKKWRCTYELEDGDRCNAACSRKGEARRHAFTHEIHLRWICPSLTSKTSSCGKLFARQDAAIRHVEQSRSCKDLAANRTEGFPVLVWEEEDEIVAKIVTLVWNEDEVEGEEWCSNIWSQNLILHSVDLFD</sequence>
<dbReference type="Proteomes" id="UP001050691">
    <property type="component" value="Unassembled WGS sequence"/>
</dbReference>
<name>A0AAV5A9V6_9AGAM</name>
<organism evidence="2 3">
    <name type="scientific">Clathrus columnatus</name>
    <dbReference type="NCBI Taxonomy" id="1419009"/>
    <lineage>
        <taxon>Eukaryota</taxon>
        <taxon>Fungi</taxon>
        <taxon>Dikarya</taxon>
        <taxon>Basidiomycota</taxon>
        <taxon>Agaricomycotina</taxon>
        <taxon>Agaricomycetes</taxon>
        <taxon>Phallomycetidae</taxon>
        <taxon>Phallales</taxon>
        <taxon>Clathraceae</taxon>
        <taxon>Clathrus</taxon>
    </lineage>
</organism>
<feature type="compositionally biased region" description="Basic and acidic residues" evidence="1">
    <location>
        <begin position="215"/>
        <end position="228"/>
    </location>
</feature>
<gene>
    <name evidence="2" type="ORF">Clacol_004718</name>
</gene>
<feature type="compositionally biased region" description="Low complexity" evidence="1">
    <location>
        <begin position="45"/>
        <end position="84"/>
    </location>
</feature>
<feature type="compositionally biased region" description="Low complexity" evidence="1">
    <location>
        <begin position="267"/>
        <end position="294"/>
    </location>
</feature>
<feature type="region of interest" description="Disordered" evidence="1">
    <location>
        <begin position="1"/>
        <end position="345"/>
    </location>
</feature>
<dbReference type="AlphaFoldDB" id="A0AAV5A9V6"/>
<feature type="compositionally biased region" description="Polar residues" evidence="1">
    <location>
        <begin position="112"/>
        <end position="128"/>
    </location>
</feature>
<accession>A0AAV5A9V6</accession>
<protein>
    <recommendedName>
        <fullName evidence="4">C2H2-type domain-containing protein</fullName>
    </recommendedName>
</protein>
<reference evidence="2" key="1">
    <citation type="submission" date="2021-10" db="EMBL/GenBank/DDBJ databases">
        <title>De novo Genome Assembly of Clathrus columnatus (Basidiomycota, Fungi) Using Illumina and Nanopore Sequence Data.</title>
        <authorList>
            <person name="Ogiso-Tanaka E."/>
            <person name="Itagaki H."/>
            <person name="Hosoya T."/>
            <person name="Hosaka K."/>
        </authorList>
    </citation>
    <scope>NUCLEOTIDE SEQUENCE</scope>
    <source>
        <strain evidence="2">MO-923</strain>
    </source>
</reference>
<evidence type="ECO:0000313" key="2">
    <source>
        <dbReference type="EMBL" id="GJJ10492.1"/>
    </source>
</evidence>
<feature type="compositionally biased region" description="Low complexity" evidence="1">
    <location>
        <begin position="11"/>
        <end position="24"/>
    </location>
</feature>
<evidence type="ECO:0008006" key="4">
    <source>
        <dbReference type="Google" id="ProtNLM"/>
    </source>
</evidence>
<proteinExistence type="predicted"/>
<evidence type="ECO:0000313" key="3">
    <source>
        <dbReference type="Proteomes" id="UP001050691"/>
    </source>
</evidence>
<feature type="compositionally biased region" description="Acidic residues" evidence="1">
    <location>
        <begin position="159"/>
        <end position="187"/>
    </location>
</feature>
<dbReference type="EMBL" id="BPWL01000005">
    <property type="protein sequence ID" value="GJJ10492.1"/>
    <property type="molecule type" value="Genomic_DNA"/>
</dbReference>
<evidence type="ECO:0000256" key="1">
    <source>
        <dbReference type="SAM" id="MobiDB-lite"/>
    </source>
</evidence>
<feature type="compositionally biased region" description="Low complexity" evidence="1">
    <location>
        <begin position="307"/>
        <end position="319"/>
    </location>
</feature>
<keyword evidence="3" id="KW-1185">Reference proteome</keyword>
<comment type="caution">
    <text evidence="2">The sequence shown here is derived from an EMBL/GenBank/DDBJ whole genome shotgun (WGS) entry which is preliminary data.</text>
</comment>